<organism evidence="2">
    <name type="scientific">Anguilla anguilla</name>
    <name type="common">European freshwater eel</name>
    <name type="synonym">Muraena anguilla</name>
    <dbReference type="NCBI Taxonomy" id="7936"/>
    <lineage>
        <taxon>Eukaryota</taxon>
        <taxon>Metazoa</taxon>
        <taxon>Chordata</taxon>
        <taxon>Craniata</taxon>
        <taxon>Vertebrata</taxon>
        <taxon>Euteleostomi</taxon>
        <taxon>Actinopterygii</taxon>
        <taxon>Neopterygii</taxon>
        <taxon>Teleostei</taxon>
        <taxon>Anguilliformes</taxon>
        <taxon>Anguillidae</taxon>
        <taxon>Anguilla</taxon>
    </lineage>
</organism>
<name>A0A0E9Q2P5_ANGAN</name>
<evidence type="ECO:0000256" key="1">
    <source>
        <dbReference type="SAM" id="MobiDB-lite"/>
    </source>
</evidence>
<reference evidence="2" key="1">
    <citation type="submission" date="2014-11" db="EMBL/GenBank/DDBJ databases">
        <authorList>
            <person name="Amaro Gonzalez C."/>
        </authorList>
    </citation>
    <scope>NUCLEOTIDE SEQUENCE</scope>
</reference>
<accession>A0A0E9Q2P5</accession>
<proteinExistence type="predicted"/>
<reference evidence="2" key="2">
    <citation type="journal article" date="2015" name="Fish Shellfish Immunol.">
        <title>Early steps in the European eel (Anguilla anguilla)-Vibrio vulnificus interaction in the gills: Role of the RtxA13 toxin.</title>
        <authorList>
            <person name="Callol A."/>
            <person name="Pajuelo D."/>
            <person name="Ebbesson L."/>
            <person name="Teles M."/>
            <person name="MacKenzie S."/>
            <person name="Amaro C."/>
        </authorList>
    </citation>
    <scope>NUCLEOTIDE SEQUENCE</scope>
</reference>
<dbReference type="AlphaFoldDB" id="A0A0E9Q2P5"/>
<evidence type="ECO:0000313" key="2">
    <source>
        <dbReference type="EMBL" id="JAH10615.1"/>
    </source>
</evidence>
<feature type="region of interest" description="Disordered" evidence="1">
    <location>
        <begin position="1"/>
        <end position="22"/>
    </location>
</feature>
<dbReference type="EMBL" id="GBXM01097962">
    <property type="protein sequence ID" value="JAH10615.1"/>
    <property type="molecule type" value="Transcribed_RNA"/>
</dbReference>
<feature type="compositionally biased region" description="Polar residues" evidence="1">
    <location>
        <begin position="1"/>
        <end position="10"/>
    </location>
</feature>
<sequence length="22" mass="2425">MNPGLSTARSPRNVLLDVKRSL</sequence>
<protein>
    <submittedName>
        <fullName evidence="2">Uncharacterized protein</fullName>
    </submittedName>
</protein>